<proteinExistence type="predicted"/>
<dbReference type="RefSeq" id="WP_109258761.1">
    <property type="nucleotide sequence ID" value="NZ_JRFS01000044.1"/>
</dbReference>
<sequence>MADTYLTDWYLEEWGKSAVARGFTHNSPKFGDSSFIHTSEIVGVEVDEQKQMIIFHTVSGSKYVAAFADIKCKAEAVENTRVIFSYMNIPASFLDKAFVLAKEKNKTLVSSLEQNLVNGDLYLQLGAGGIEKVYFKYEEKVQKVSCRVHSGMFTDSYLYTILGVVDFRHYEFIGNSVDTYHMSDSIKRLVVNNVGAVPVTIDHKVYKIGQTVTCVTEENHPEGLFSPDVFNGKGLFSNFIKEGDSNV</sequence>
<evidence type="ECO:0000313" key="1">
    <source>
        <dbReference type="EMBL" id="PWE82455.1"/>
    </source>
</evidence>
<dbReference type="AlphaFoldDB" id="A0A2U2ED71"/>
<dbReference type="EMBL" id="JRFS01000044">
    <property type="protein sequence ID" value="PWE82455.1"/>
    <property type="molecule type" value="Genomic_DNA"/>
</dbReference>
<reference evidence="1 2" key="1">
    <citation type="submission" date="2014-09" db="EMBL/GenBank/DDBJ databases">
        <title>Butyrate-producing bacteria isolated from human gut.</title>
        <authorList>
            <person name="Zhang Q."/>
            <person name="Zhao L."/>
        </authorList>
    </citation>
    <scope>NUCLEOTIDE SEQUENCE [LARGE SCALE GENOMIC DNA]</scope>
    <source>
        <strain evidence="1 2">R22</strain>
    </source>
</reference>
<comment type="caution">
    <text evidence="1">The sequence shown here is derived from an EMBL/GenBank/DDBJ whole genome shotgun (WGS) entry which is preliminary data.</text>
</comment>
<dbReference type="Proteomes" id="UP000245905">
    <property type="component" value="Unassembled WGS sequence"/>
</dbReference>
<gene>
    <name evidence="1" type="ORF">LD38_15390</name>
</gene>
<organism evidence="1 2">
    <name type="scientific">Agathobacter rectalis</name>
    <dbReference type="NCBI Taxonomy" id="39491"/>
    <lineage>
        <taxon>Bacteria</taxon>
        <taxon>Bacillati</taxon>
        <taxon>Bacillota</taxon>
        <taxon>Clostridia</taxon>
        <taxon>Lachnospirales</taxon>
        <taxon>Lachnospiraceae</taxon>
        <taxon>Agathobacter</taxon>
    </lineage>
</organism>
<accession>A0A2U2ED71</accession>
<name>A0A2U2ED71_9FIRM</name>
<evidence type="ECO:0000313" key="2">
    <source>
        <dbReference type="Proteomes" id="UP000245905"/>
    </source>
</evidence>
<protein>
    <submittedName>
        <fullName evidence="1">Uncharacterized protein</fullName>
    </submittedName>
</protein>